<dbReference type="EMBL" id="OC918787">
    <property type="protein sequence ID" value="CAD7650111.1"/>
    <property type="molecule type" value="Genomic_DNA"/>
</dbReference>
<evidence type="ECO:0000256" key="5">
    <source>
        <dbReference type="ARBA" id="ARBA00022801"/>
    </source>
</evidence>
<keyword evidence="18" id="KW-1185">Reference proteome</keyword>
<dbReference type="PANTHER" id="PTHR31297">
    <property type="entry name" value="GLUCAN ENDO-1,6-BETA-GLUCOSIDASE B"/>
    <property type="match status" value="1"/>
</dbReference>
<keyword evidence="3" id="KW-1003">Cell membrane</keyword>
<dbReference type="GO" id="GO:0005576">
    <property type="term" value="C:extracellular region"/>
    <property type="evidence" value="ECO:0007669"/>
    <property type="project" value="TreeGrafter"/>
</dbReference>
<evidence type="ECO:0000256" key="3">
    <source>
        <dbReference type="ARBA" id="ARBA00022475"/>
    </source>
</evidence>
<evidence type="ECO:0000256" key="7">
    <source>
        <dbReference type="ARBA" id="ARBA00022989"/>
    </source>
</evidence>
<evidence type="ECO:0000256" key="9">
    <source>
        <dbReference type="ARBA" id="ARBA00023180"/>
    </source>
</evidence>
<keyword evidence="4" id="KW-0812">Transmembrane</keyword>
<dbReference type="InterPro" id="IPR050386">
    <property type="entry name" value="Glycosyl_hydrolase_5"/>
</dbReference>
<dbReference type="InterPro" id="IPR001547">
    <property type="entry name" value="Glyco_hydro_5"/>
</dbReference>
<keyword evidence="5" id="KW-0378">Hydrolase</keyword>
<dbReference type="Gene3D" id="3.20.20.80">
    <property type="entry name" value="Glycosidases"/>
    <property type="match status" value="3"/>
</dbReference>
<gene>
    <name evidence="17" type="ORF">ONB1V03_LOCUS7639</name>
</gene>
<dbReference type="GO" id="GO:0008422">
    <property type="term" value="F:beta-glucosidase activity"/>
    <property type="evidence" value="ECO:0007669"/>
    <property type="project" value="TreeGrafter"/>
</dbReference>
<keyword evidence="11" id="KW-0961">Cell wall biogenesis/degradation</keyword>
<keyword evidence="9" id="KW-0325">Glycoprotein</keyword>
<comment type="similarity">
    <text evidence="2">Belongs to the glycosyl hydrolase 5 (cellulase A) family.</text>
</comment>
<evidence type="ECO:0000313" key="18">
    <source>
        <dbReference type="Proteomes" id="UP000728032"/>
    </source>
</evidence>
<keyword evidence="10" id="KW-0326">Glycosidase</keyword>
<dbReference type="GO" id="GO:0009251">
    <property type="term" value="P:glucan catabolic process"/>
    <property type="evidence" value="ECO:0007669"/>
    <property type="project" value="TreeGrafter"/>
</dbReference>
<evidence type="ECO:0000256" key="13">
    <source>
        <dbReference type="ARBA" id="ARBA00037126"/>
    </source>
</evidence>
<sequence>MEAWMAGNVWDSNGCDRNTKQGSYLLEQCLGSRAPAVMEKHWSSFITENDFAEMSKRGINVVRFPVGWWQISAQSQCEKDRLANVKSGKTKVAGSNIGSWLVMEAWMAGNVWDSNGCDRNTKQGSYLLEQCLGSRAPAVMEKHWSSFITENDFAEMSKRGLNVVRFPVGWWQIYDPQGGASKAKLNWHVTPTNYITGGLAYIDKAFEWGAKHGIGILLDMHAAPGSQNAFDNSSPTEYPPQHNWDKYDANRGQTVDSMELYAQRYGNHSALYGFCLLNEPNFMDIGKLQDYYTRAYAAIRKHSADTVIAISPLQNGESGVEDHWINFGKGMTRLALDMHYYSCFGGGPDQPNPDGAIGYINNDRKNQIATFASRNPGKKFLIGEWSSCNHFNNPSRNGEFAKAEFNVYDQASLGWTFWSWTAGSGELWSLKTNFERGWVPANISAQSQCEKDRLANVKSGKTKVAGSNIGSWVVMEAWMAGNVWDSNKCDRNTKQGSYLLEQCLGSRAPAVMEKHWSSFITENDFAEMSKHGINVVRFPVGWWQIYDPQGGASKAKLNWHVTPTNYITGGLAYIDKAFEWGAKHGIGILLDMHAAPGSQNAFDNSSPTEYPPQKNWDKYDANRGQTVDSMELYAQRYGNHSALYGFCFLNEPNGMDVGKMQDYYTRTYAAVRKHSADSVIIISALLSESGVEDHWINFGKGMTRLAMDLHYYSCFGGGPDQPNPDGAIGYINNDRKNQIATFASRNPGKKMLIGEWSSCNHFNNPSRNGDFAKAEFNVYNQASLGWTFWSWTAGSGELWSLKTNFERGWVPANVVYPC</sequence>
<dbReference type="InterPro" id="IPR017853">
    <property type="entry name" value="GH"/>
</dbReference>
<evidence type="ECO:0000256" key="6">
    <source>
        <dbReference type="ARBA" id="ARBA00022968"/>
    </source>
</evidence>
<keyword evidence="6" id="KW-0735">Signal-anchor</keyword>
<dbReference type="EC" id="3.2.1.58" evidence="14"/>
<keyword evidence="7" id="KW-1133">Transmembrane helix</keyword>
<evidence type="ECO:0000256" key="2">
    <source>
        <dbReference type="ARBA" id="ARBA00005641"/>
    </source>
</evidence>
<evidence type="ECO:0000256" key="8">
    <source>
        <dbReference type="ARBA" id="ARBA00023136"/>
    </source>
</evidence>
<dbReference type="EMBL" id="CAJPVJ010003962">
    <property type="protein sequence ID" value="CAG2168146.1"/>
    <property type="molecule type" value="Genomic_DNA"/>
</dbReference>
<accession>A0A7R9LYH0</accession>
<organism evidence="17">
    <name type="scientific">Oppiella nova</name>
    <dbReference type="NCBI Taxonomy" id="334625"/>
    <lineage>
        <taxon>Eukaryota</taxon>
        <taxon>Metazoa</taxon>
        <taxon>Ecdysozoa</taxon>
        <taxon>Arthropoda</taxon>
        <taxon>Chelicerata</taxon>
        <taxon>Arachnida</taxon>
        <taxon>Acari</taxon>
        <taxon>Acariformes</taxon>
        <taxon>Sarcoptiformes</taxon>
        <taxon>Oribatida</taxon>
        <taxon>Brachypylina</taxon>
        <taxon>Oppioidea</taxon>
        <taxon>Oppiidae</taxon>
        <taxon>Oppiella</taxon>
    </lineage>
</organism>
<evidence type="ECO:0000256" key="1">
    <source>
        <dbReference type="ARBA" id="ARBA00004401"/>
    </source>
</evidence>
<evidence type="ECO:0000256" key="14">
    <source>
        <dbReference type="ARBA" id="ARBA00038929"/>
    </source>
</evidence>
<evidence type="ECO:0000256" key="10">
    <source>
        <dbReference type="ARBA" id="ARBA00023295"/>
    </source>
</evidence>
<evidence type="ECO:0000259" key="16">
    <source>
        <dbReference type="Pfam" id="PF00150"/>
    </source>
</evidence>
<evidence type="ECO:0000256" key="15">
    <source>
        <dbReference type="ARBA" id="ARBA00041260"/>
    </source>
</evidence>
<dbReference type="OrthoDB" id="62120at2759"/>
<reference evidence="17" key="1">
    <citation type="submission" date="2020-11" db="EMBL/GenBank/DDBJ databases">
        <authorList>
            <person name="Tran Van P."/>
        </authorList>
    </citation>
    <scope>NUCLEOTIDE SEQUENCE</scope>
</reference>
<evidence type="ECO:0000256" key="4">
    <source>
        <dbReference type="ARBA" id="ARBA00022692"/>
    </source>
</evidence>
<feature type="domain" description="Glycoside hydrolase family 5" evidence="16">
    <location>
        <begin position="512"/>
        <end position="793"/>
    </location>
</feature>
<evidence type="ECO:0000256" key="11">
    <source>
        <dbReference type="ARBA" id="ARBA00023316"/>
    </source>
</evidence>
<comment type="function">
    <text evidence="13">Glucosidase involved in the degradation of cellulosic biomass. Active on lichenan.</text>
</comment>
<keyword evidence="8" id="KW-0472">Membrane</keyword>
<comment type="catalytic activity">
    <reaction evidence="12">
        <text>Successive hydrolysis of beta-D-glucose units from the non-reducing ends of (1-&gt;3)-beta-D-glucans, releasing alpha-glucose.</text>
        <dbReference type="EC" id="3.2.1.58"/>
    </reaction>
</comment>
<feature type="domain" description="Glycoside hydrolase family 5" evidence="16">
    <location>
        <begin position="140"/>
        <end position="422"/>
    </location>
</feature>
<dbReference type="GO" id="GO:0009986">
    <property type="term" value="C:cell surface"/>
    <property type="evidence" value="ECO:0007669"/>
    <property type="project" value="TreeGrafter"/>
</dbReference>
<proteinExistence type="inferred from homology"/>
<comment type="subcellular location">
    <subcellularLocation>
        <location evidence="1">Cell membrane</location>
        <topology evidence="1">Single-pass type II membrane protein</topology>
    </subcellularLocation>
</comment>
<name>A0A7R9LYH0_9ACAR</name>
<dbReference type="PANTHER" id="PTHR31297:SF34">
    <property type="entry name" value="GLUCAN 1,3-BETA-GLUCOSIDASE 2"/>
    <property type="match status" value="1"/>
</dbReference>
<evidence type="ECO:0000256" key="12">
    <source>
        <dbReference type="ARBA" id="ARBA00036824"/>
    </source>
</evidence>
<dbReference type="Pfam" id="PF00150">
    <property type="entry name" value="Cellulase"/>
    <property type="match status" value="2"/>
</dbReference>
<dbReference type="Proteomes" id="UP000728032">
    <property type="component" value="Unassembled WGS sequence"/>
</dbReference>
<dbReference type="SUPFAM" id="SSF51445">
    <property type="entry name" value="(Trans)glycosidases"/>
    <property type="match status" value="3"/>
</dbReference>
<dbReference type="AlphaFoldDB" id="A0A7R9LYH0"/>
<evidence type="ECO:0000313" key="17">
    <source>
        <dbReference type="EMBL" id="CAD7650111.1"/>
    </source>
</evidence>
<protein>
    <recommendedName>
        <fullName evidence="14">glucan 1,3-beta-glucosidase</fullName>
        <ecNumber evidence="14">3.2.1.58</ecNumber>
    </recommendedName>
    <alternativeName>
        <fullName evidence="15">Exo-1,3-beta-glucanase D</fullName>
    </alternativeName>
</protein>